<evidence type="ECO:0000256" key="1">
    <source>
        <dbReference type="ARBA" id="ARBA00004613"/>
    </source>
</evidence>
<evidence type="ECO:0000313" key="9">
    <source>
        <dbReference type="RefSeq" id="XP_004715645.1"/>
    </source>
</evidence>
<organism evidence="8 9">
    <name type="scientific">Echinops telfairi</name>
    <name type="common">Lesser hedgehog tenrec</name>
    <dbReference type="NCBI Taxonomy" id="9371"/>
    <lineage>
        <taxon>Eukaryota</taxon>
        <taxon>Metazoa</taxon>
        <taxon>Chordata</taxon>
        <taxon>Craniata</taxon>
        <taxon>Vertebrata</taxon>
        <taxon>Euteleostomi</taxon>
        <taxon>Mammalia</taxon>
        <taxon>Eutheria</taxon>
        <taxon>Afrotheria</taxon>
        <taxon>Tenrecidae</taxon>
        <taxon>Tenrecinae</taxon>
        <taxon>Echinops</taxon>
    </lineage>
</organism>
<comment type="subcellular location">
    <subcellularLocation>
        <location evidence="1 6">Secreted</location>
    </subcellularLocation>
</comment>
<feature type="chain" id="PRO_5045014601" evidence="6">
    <location>
        <begin position="28"/>
        <end position="229"/>
    </location>
</feature>
<dbReference type="PANTHER" id="PTHR15273">
    <property type="entry name" value="DAN DOMAIN FAMILY MEMBER 5"/>
    <property type="match status" value="1"/>
</dbReference>
<dbReference type="PANTHER" id="PTHR15273:SF5">
    <property type="entry name" value="DAN DOMAIN FAMILY MEMBER 5"/>
    <property type="match status" value="1"/>
</dbReference>
<dbReference type="Gene3D" id="2.10.90.10">
    <property type="entry name" value="Cystine-knot cytokines"/>
    <property type="match status" value="1"/>
</dbReference>
<evidence type="ECO:0000256" key="4">
    <source>
        <dbReference type="ARBA" id="ARBA00022729"/>
    </source>
</evidence>
<gene>
    <name evidence="9" type="primary">DAND5</name>
</gene>
<dbReference type="InterPro" id="IPR016860">
    <property type="entry name" value="Cerberus"/>
</dbReference>
<evidence type="ECO:0000256" key="6">
    <source>
        <dbReference type="PIRNR" id="PIRNR027807"/>
    </source>
</evidence>
<feature type="domain" description="DAN" evidence="7">
    <location>
        <begin position="90"/>
        <end position="193"/>
    </location>
</feature>
<reference evidence="9" key="1">
    <citation type="submission" date="2025-08" db="UniProtKB">
        <authorList>
            <consortium name="RefSeq"/>
        </authorList>
    </citation>
    <scope>IDENTIFICATION</scope>
</reference>
<accession>A0ABM0J624</accession>
<dbReference type="Pfam" id="PF03045">
    <property type="entry name" value="DAN"/>
    <property type="match status" value="1"/>
</dbReference>
<proteinExistence type="inferred from homology"/>
<dbReference type="InterPro" id="IPR029034">
    <property type="entry name" value="Cystine-knot_cytokine"/>
</dbReference>
<keyword evidence="4 6" id="KW-0732">Signal</keyword>
<comment type="similarity">
    <text evidence="2 6">Belongs to the DAN family.</text>
</comment>
<name>A0ABM0J624_ECHTE</name>
<feature type="signal peptide" evidence="6">
    <location>
        <begin position="1"/>
        <end position="27"/>
    </location>
</feature>
<keyword evidence="8" id="KW-1185">Reference proteome</keyword>
<keyword evidence="3 6" id="KW-0964">Secreted</keyword>
<evidence type="ECO:0000256" key="5">
    <source>
        <dbReference type="ARBA" id="ARBA00023157"/>
    </source>
</evidence>
<evidence type="ECO:0000259" key="7">
    <source>
        <dbReference type="Pfam" id="PF03045"/>
    </source>
</evidence>
<protein>
    <submittedName>
        <fullName evidence="9">DAN domain family member 5</fullName>
    </submittedName>
</protein>
<dbReference type="InterPro" id="IPR004133">
    <property type="entry name" value="DAN_dom"/>
</dbReference>
<sequence length="229" mass="24685">MDKQLLVGYLITLLSLLSGAWLPTGTGTGLAPVPLGPQSQPWAATNKTWTLSRGSPGPQVPASALDSWKAFLGLQKTRRQSGQEVVTATTMSLPLDPQEVAQESCKARPFTQVLSRPGCTAVRLRNNLCFGRCPSLYVPSSDPSPVVHCSSCAPTRKRWTSVVLWCWVGRPAARQRRQRRMSTVLVEACQCSSSWGSQLGTLVPGGPLEFLPPPEQCQPAPTLPAPQAQ</sequence>
<dbReference type="Proteomes" id="UP000694863">
    <property type="component" value="Unplaced"/>
</dbReference>
<keyword evidence="5" id="KW-1015">Disulfide bond</keyword>
<evidence type="ECO:0000256" key="2">
    <source>
        <dbReference type="ARBA" id="ARBA00007872"/>
    </source>
</evidence>
<evidence type="ECO:0000256" key="3">
    <source>
        <dbReference type="ARBA" id="ARBA00022525"/>
    </source>
</evidence>
<dbReference type="RefSeq" id="XP_004715645.1">
    <property type="nucleotide sequence ID" value="XM_004715588.1"/>
</dbReference>
<evidence type="ECO:0000313" key="8">
    <source>
        <dbReference type="Proteomes" id="UP000694863"/>
    </source>
</evidence>
<dbReference type="GeneID" id="101656245"/>